<evidence type="ECO:0000256" key="1">
    <source>
        <dbReference type="SAM" id="MobiDB-lite"/>
    </source>
</evidence>
<organism evidence="3 4">
    <name type="scientific">Streptomonospora algeriensis</name>
    <dbReference type="NCBI Taxonomy" id="995084"/>
    <lineage>
        <taxon>Bacteria</taxon>
        <taxon>Bacillati</taxon>
        <taxon>Actinomycetota</taxon>
        <taxon>Actinomycetes</taxon>
        <taxon>Streptosporangiales</taxon>
        <taxon>Nocardiopsidaceae</taxon>
        <taxon>Streptomonospora</taxon>
    </lineage>
</organism>
<evidence type="ECO:0000256" key="2">
    <source>
        <dbReference type="SAM" id="Phobius"/>
    </source>
</evidence>
<accession>A0ABW3BML1</accession>
<feature type="transmembrane region" description="Helical" evidence="2">
    <location>
        <begin position="27"/>
        <end position="50"/>
    </location>
</feature>
<feature type="non-terminal residue" evidence="3">
    <location>
        <position position="116"/>
    </location>
</feature>
<comment type="caution">
    <text evidence="3">The sequence shown here is derived from an EMBL/GenBank/DDBJ whole genome shotgun (WGS) entry which is preliminary data.</text>
</comment>
<keyword evidence="2" id="KW-1133">Transmembrane helix</keyword>
<reference evidence="4" key="1">
    <citation type="journal article" date="2019" name="Int. J. Syst. Evol. Microbiol.">
        <title>The Global Catalogue of Microorganisms (GCM) 10K type strain sequencing project: providing services to taxonomists for standard genome sequencing and annotation.</title>
        <authorList>
            <consortium name="The Broad Institute Genomics Platform"/>
            <consortium name="The Broad Institute Genome Sequencing Center for Infectious Disease"/>
            <person name="Wu L."/>
            <person name="Ma J."/>
        </authorList>
    </citation>
    <scope>NUCLEOTIDE SEQUENCE [LARGE SCALE GENOMIC DNA]</scope>
    <source>
        <strain evidence="4">CCUG 63369</strain>
    </source>
</reference>
<keyword evidence="4" id="KW-1185">Reference proteome</keyword>
<gene>
    <name evidence="3" type="ORF">ACFQZU_23285</name>
</gene>
<feature type="region of interest" description="Disordered" evidence="1">
    <location>
        <begin position="54"/>
        <end position="116"/>
    </location>
</feature>
<evidence type="ECO:0000313" key="3">
    <source>
        <dbReference type="EMBL" id="MFD0804219.1"/>
    </source>
</evidence>
<dbReference type="EMBL" id="JBHTHR010001462">
    <property type="protein sequence ID" value="MFD0804219.1"/>
    <property type="molecule type" value="Genomic_DNA"/>
</dbReference>
<feature type="region of interest" description="Disordered" evidence="1">
    <location>
        <begin position="1"/>
        <end position="24"/>
    </location>
</feature>
<evidence type="ECO:0000313" key="4">
    <source>
        <dbReference type="Proteomes" id="UP001596956"/>
    </source>
</evidence>
<sequence length="116" mass="11669">MSSDPREPAPFLPRTARRRQERRRKRLLFAAGTLTAGLAFGGVLAMGLALSGEDSEVAVDDPPSPGGMSASPRDSPVAESTQQTAAGAEASASAAAPEPAKEPHRSEDGGAGAGGS</sequence>
<protein>
    <recommendedName>
        <fullName evidence="5">CAP domain-containing protein</fullName>
    </recommendedName>
</protein>
<proteinExistence type="predicted"/>
<dbReference type="Proteomes" id="UP001596956">
    <property type="component" value="Unassembled WGS sequence"/>
</dbReference>
<feature type="compositionally biased region" description="Low complexity" evidence="1">
    <location>
        <begin position="78"/>
        <end position="98"/>
    </location>
</feature>
<feature type="compositionally biased region" description="Basic and acidic residues" evidence="1">
    <location>
        <begin position="99"/>
        <end position="108"/>
    </location>
</feature>
<name>A0ABW3BML1_9ACTN</name>
<feature type="compositionally biased region" description="Basic residues" evidence="1">
    <location>
        <begin position="15"/>
        <end position="24"/>
    </location>
</feature>
<keyword evidence="2" id="KW-0812">Transmembrane</keyword>
<evidence type="ECO:0008006" key="5">
    <source>
        <dbReference type="Google" id="ProtNLM"/>
    </source>
</evidence>
<keyword evidence="2" id="KW-0472">Membrane</keyword>